<dbReference type="Pfam" id="PF01865">
    <property type="entry name" value="PhoU_div"/>
    <property type="match status" value="1"/>
</dbReference>
<accession>A0ABU3P0G4</accession>
<keyword evidence="4" id="KW-1185">Reference proteome</keyword>
<dbReference type="InterPro" id="IPR038078">
    <property type="entry name" value="PhoU-like_sf"/>
</dbReference>
<dbReference type="Gene3D" id="1.20.58.220">
    <property type="entry name" value="Phosphate transport system protein phou homolog 2, domain 2"/>
    <property type="match status" value="1"/>
</dbReference>
<evidence type="ECO:0000256" key="2">
    <source>
        <dbReference type="SAM" id="Coils"/>
    </source>
</evidence>
<dbReference type="SUPFAM" id="SSF109755">
    <property type="entry name" value="PhoU-like"/>
    <property type="match status" value="1"/>
</dbReference>
<dbReference type="Proteomes" id="UP001254848">
    <property type="component" value="Unassembled WGS sequence"/>
</dbReference>
<gene>
    <name evidence="3" type="ORF">Q4T40_14895</name>
</gene>
<comment type="similarity">
    <text evidence="1">Belongs to the UPF0111 family.</text>
</comment>
<name>A0ABU3P0G4_9FIRM</name>
<dbReference type="InterPro" id="IPR052912">
    <property type="entry name" value="UPF0111_domain"/>
</dbReference>
<dbReference type="PANTHER" id="PTHR37298:SF1">
    <property type="entry name" value="UPF0111 PROTEIN YKAA"/>
    <property type="match status" value="1"/>
</dbReference>
<dbReference type="RefSeq" id="WP_413781015.1">
    <property type="nucleotide sequence ID" value="NZ_JAUOZS010000001.1"/>
</dbReference>
<sequence>MAFRLKPKEEKFFEFLADHAALAKKASDTMVMAFEEQDRLGEILSEVESLEAEADKLEEKILKKLHKTFITPFDREDIFTLAQKLDDLVDAMKGIVDKMHMYNVGVASPEVRELVALVHTSITQVVKCINYLGELKKQHLKLEARCNRIVSLESEGDVLYRREMAKLFREGCDPIEIIKWKEILTSLEDTLDICEDITQLLKRVVLKYA</sequence>
<evidence type="ECO:0000313" key="4">
    <source>
        <dbReference type="Proteomes" id="UP001254848"/>
    </source>
</evidence>
<proteinExistence type="inferred from homology"/>
<dbReference type="EMBL" id="JAUOZS010000001">
    <property type="protein sequence ID" value="MDT8902534.1"/>
    <property type="molecule type" value="Genomic_DNA"/>
</dbReference>
<evidence type="ECO:0000256" key="1">
    <source>
        <dbReference type="ARBA" id="ARBA00008591"/>
    </source>
</evidence>
<protein>
    <submittedName>
        <fullName evidence="3">DUF47 family protein</fullName>
    </submittedName>
</protein>
<comment type="caution">
    <text evidence="3">The sequence shown here is derived from an EMBL/GenBank/DDBJ whole genome shotgun (WGS) entry which is preliminary data.</text>
</comment>
<reference evidence="3 4" key="1">
    <citation type="submission" date="2023-07" db="EMBL/GenBank/DDBJ databases">
        <title>The novel representative of Negativicutes class, Anaeroselena agilis gen. nov. sp. nov.</title>
        <authorList>
            <person name="Prokofeva M.I."/>
            <person name="Elcheninov A.G."/>
            <person name="Klyukina A."/>
            <person name="Kublanov I.V."/>
            <person name="Frolov E.N."/>
            <person name="Podosokorskaya O.A."/>
        </authorList>
    </citation>
    <scope>NUCLEOTIDE SEQUENCE [LARGE SCALE GENOMIC DNA]</scope>
    <source>
        <strain evidence="3 4">4137-cl</strain>
    </source>
</reference>
<organism evidence="3 4">
    <name type="scientific">Anaeroselena agilis</name>
    <dbReference type="NCBI Taxonomy" id="3063788"/>
    <lineage>
        <taxon>Bacteria</taxon>
        <taxon>Bacillati</taxon>
        <taxon>Bacillota</taxon>
        <taxon>Negativicutes</taxon>
        <taxon>Acetonemataceae</taxon>
        <taxon>Anaeroselena</taxon>
    </lineage>
</organism>
<feature type="coiled-coil region" evidence="2">
    <location>
        <begin position="40"/>
        <end position="67"/>
    </location>
</feature>
<dbReference type="PANTHER" id="PTHR37298">
    <property type="entry name" value="UPF0111 PROTEIN YKAA"/>
    <property type="match status" value="1"/>
</dbReference>
<keyword evidence="2" id="KW-0175">Coiled coil</keyword>
<dbReference type="InterPro" id="IPR018445">
    <property type="entry name" value="Put_Phosphate_transp_reg"/>
</dbReference>
<evidence type="ECO:0000313" key="3">
    <source>
        <dbReference type="EMBL" id="MDT8902534.1"/>
    </source>
</evidence>